<proteinExistence type="predicted"/>
<organism evidence="1">
    <name type="scientific">Salix viminalis</name>
    <name type="common">Common osier</name>
    <name type="synonym">Basket willow</name>
    <dbReference type="NCBI Taxonomy" id="40686"/>
    <lineage>
        <taxon>Eukaryota</taxon>
        <taxon>Viridiplantae</taxon>
        <taxon>Streptophyta</taxon>
        <taxon>Embryophyta</taxon>
        <taxon>Tracheophyta</taxon>
        <taxon>Spermatophyta</taxon>
        <taxon>Magnoliopsida</taxon>
        <taxon>eudicotyledons</taxon>
        <taxon>Gunneridae</taxon>
        <taxon>Pentapetalae</taxon>
        <taxon>rosids</taxon>
        <taxon>fabids</taxon>
        <taxon>Malpighiales</taxon>
        <taxon>Salicaceae</taxon>
        <taxon>Saliceae</taxon>
        <taxon>Salix</taxon>
    </lineage>
</organism>
<dbReference type="GO" id="GO:0090333">
    <property type="term" value="P:regulation of stomatal closure"/>
    <property type="evidence" value="ECO:0007669"/>
    <property type="project" value="InterPro"/>
</dbReference>
<dbReference type="GO" id="GO:0009704">
    <property type="term" value="P:de-etiolation"/>
    <property type="evidence" value="ECO:0007669"/>
    <property type="project" value="InterPro"/>
</dbReference>
<dbReference type="PANTHER" id="PTHR34209:SF3">
    <property type="entry name" value="RHODANESE_CELL CYCLE CONTROL PHOSPHATASE SUPERFAMILY PROTEIN"/>
    <property type="match status" value="1"/>
</dbReference>
<name>A0A6N2LTT3_SALVM</name>
<reference evidence="1" key="1">
    <citation type="submission" date="2019-03" db="EMBL/GenBank/DDBJ databases">
        <authorList>
            <person name="Mank J."/>
            <person name="Almeida P."/>
        </authorList>
    </citation>
    <scope>NUCLEOTIDE SEQUENCE</scope>
    <source>
        <strain evidence="1">78183</strain>
    </source>
</reference>
<sequence>MEHNRQRIPFNTKAIKSFHSNFIESLAFVNDHSCQNELGDINCNFYKDWDSSVGTIDELHLMGRGKLKLLESYNISDVEEGLVNSADQFAENTDSLIPPVEPEITSTIDITPENPSLGSDSLKMDNDSLSSANAGFDEFLGGVRDSINTSVNKGGNVVQISLDTITSSITSFKEGASEAVDDALSKIFSTFDQTGELAGDRLTSFSSGLREATKKAAGTSVDVLGGAIIAVEESITKGASFVVYSYGSAKDLLPPEIRDALNLSEERVYIAIEGLEKSLGLDPNDPFVPFFFSLEPQPRGMDVLLCIKVLRERDGIPDLRRDAWFRYASVTLPEVDGPVRKLLKGGRDFDDTFTAAVIRNLKAVQVSSNSYGC</sequence>
<gene>
    <name evidence="1" type="ORF">SVIM_LOCUS272259</name>
</gene>
<dbReference type="GO" id="GO:0071277">
    <property type="term" value="P:cellular response to calcium ion"/>
    <property type="evidence" value="ECO:0007669"/>
    <property type="project" value="InterPro"/>
</dbReference>
<evidence type="ECO:0000313" key="1">
    <source>
        <dbReference type="EMBL" id="VFU44343.1"/>
    </source>
</evidence>
<dbReference type="AlphaFoldDB" id="A0A6N2LTT3"/>
<accession>A0A6N2LTT3</accession>
<protein>
    <submittedName>
        <fullName evidence="1">Uncharacterized protein</fullName>
    </submittedName>
</protein>
<dbReference type="EMBL" id="CAADRP010001597">
    <property type="protein sequence ID" value="VFU44343.1"/>
    <property type="molecule type" value="Genomic_DNA"/>
</dbReference>
<dbReference type="PANTHER" id="PTHR34209">
    <property type="entry name" value="RHODANESE/CELL CYCLE CONTROL PHOSPHATASE SUPERFAMILY PROTEIN"/>
    <property type="match status" value="1"/>
</dbReference>
<dbReference type="InterPro" id="IPR044690">
    <property type="entry name" value="CAS_plant"/>
</dbReference>